<proteinExistence type="predicted"/>
<gene>
    <name evidence="2" type="ORF">U27_02168</name>
</gene>
<feature type="transmembrane region" description="Helical" evidence="1">
    <location>
        <begin position="404"/>
        <end position="424"/>
    </location>
</feature>
<name>A0A0S6W6T5_VECG1</name>
<accession>A0A0S6W6T5</accession>
<dbReference type="eggNOG" id="COG1906">
    <property type="taxonomic scope" value="Bacteria"/>
</dbReference>
<feature type="transmembrane region" description="Helical" evidence="1">
    <location>
        <begin position="376"/>
        <end position="398"/>
    </location>
</feature>
<keyword evidence="1" id="KW-1133">Transmembrane helix</keyword>
<feature type="transmembrane region" description="Helical" evidence="1">
    <location>
        <begin position="103"/>
        <end position="121"/>
    </location>
</feature>
<dbReference type="EMBL" id="DF820463">
    <property type="protein sequence ID" value="GAK55336.1"/>
    <property type="molecule type" value="Genomic_DNA"/>
</dbReference>
<feature type="transmembrane region" description="Helical" evidence="1">
    <location>
        <begin position="65"/>
        <end position="82"/>
    </location>
</feature>
<feature type="transmembrane region" description="Helical" evidence="1">
    <location>
        <begin position="304"/>
        <end position="322"/>
    </location>
</feature>
<evidence type="ECO:0000313" key="2">
    <source>
        <dbReference type="EMBL" id="GAK55336.1"/>
    </source>
</evidence>
<dbReference type="HOGENOM" id="CLU_046665_1_0_0"/>
<feature type="transmembrane region" description="Helical" evidence="1">
    <location>
        <begin position="127"/>
        <end position="146"/>
    </location>
</feature>
<protein>
    <recommendedName>
        <fullName evidence="4">Transporter</fullName>
    </recommendedName>
</protein>
<organism evidence="2">
    <name type="scientific">Vecturithrix granuli</name>
    <dbReference type="NCBI Taxonomy" id="1499967"/>
    <lineage>
        <taxon>Bacteria</taxon>
        <taxon>Candidatus Moduliflexota</taxon>
        <taxon>Candidatus Vecturitrichia</taxon>
        <taxon>Candidatus Vecturitrichales</taxon>
        <taxon>Candidatus Vecturitrichaceae</taxon>
        <taxon>Candidatus Vecturithrix</taxon>
    </lineage>
</organism>
<feature type="transmembrane region" description="Helical" evidence="1">
    <location>
        <begin position="6"/>
        <end position="23"/>
    </location>
</feature>
<keyword evidence="3" id="KW-1185">Reference proteome</keyword>
<dbReference type="AlphaFoldDB" id="A0A0S6W6T5"/>
<feature type="transmembrane region" description="Helical" evidence="1">
    <location>
        <begin position="342"/>
        <end position="364"/>
    </location>
</feature>
<feature type="transmembrane region" description="Helical" evidence="1">
    <location>
        <begin position="236"/>
        <end position="254"/>
    </location>
</feature>
<feature type="transmembrane region" description="Helical" evidence="1">
    <location>
        <begin position="260"/>
        <end position="283"/>
    </location>
</feature>
<evidence type="ECO:0000313" key="3">
    <source>
        <dbReference type="Proteomes" id="UP000030661"/>
    </source>
</evidence>
<reference evidence="2" key="1">
    <citation type="journal article" date="2015" name="PeerJ">
        <title>First genomic representation of candidate bacterial phylum KSB3 points to enhanced environmental sensing as a trigger of wastewater bulking.</title>
        <authorList>
            <person name="Sekiguchi Y."/>
            <person name="Ohashi A."/>
            <person name="Parks D.H."/>
            <person name="Yamauchi T."/>
            <person name="Tyson G.W."/>
            <person name="Hugenholtz P."/>
        </authorList>
    </citation>
    <scope>NUCLEOTIDE SEQUENCE [LARGE SCALE GENOMIC DNA]</scope>
</reference>
<feature type="transmembrane region" description="Helical" evidence="1">
    <location>
        <begin position="28"/>
        <end position="45"/>
    </location>
</feature>
<evidence type="ECO:0000256" key="1">
    <source>
        <dbReference type="SAM" id="Phobius"/>
    </source>
</evidence>
<dbReference type="Proteomes" id="UP000030661">
    <property type="component" value="Unassembled WGS sequence"/>
</dbReference>
<dbReference type="STRING" id="1499967.U27_02168"/>
<keyword evidence="1" id="KW-0472">Membrane</keyword>
<sequence>MVQITLSHWVFLIVMLAVIVAMIMRRGVVLIAVIGVFFVALSYHKNLVATIQSMFNAFMEAGIDLFDIMLVIALMVAMLKTMEKMGADYLMVAPIKKALNKPTVAFFTLGIIMYLAALFFWPTPATALVGTILIPVAVKAGLPAIVAAMSVNILGHGMALSGDLIIQGAPAITSSNAEVPIESVLIKGGILSVTAGLVAILVAFLMVRKEIAKGGSGESVLAEAQPRESYTRGARFMAIAVPITYLALLIYMIISKTRGGAATALLGGTAAIFITLGSILAYGDKALESSGDLIRDGLMFAIKIFAVVIPIAGFFFTGAPSMAPKILGEGAPGFLFDLGNAFANIMPLSKIPVAIGVMITGIITGLDGSGFSGLPLVGSLANALGTPLGIDVAALASLGQVGAVFSGGGTLTAWAFGLVAVAGVSGVSPLELARKNFIPVACGLVAATIVGIMMM</sequence>
<keyword evidence="1" id="KW-0812">Transmembrane</keyword>
<feature type="transmembrane region" description="Helical" evidence="1">
    <location>
        <begin position="184"/>
        <end position="207"/>
    </location>
</feature>
<evidence type="ECO:0008006" key="4">
    <source>
        <dbReference type="Google" id="ProtNLM"/>
    </source>
</evidence>
<feature type="transmembrane region" description="Helical" evidence="1">
    <location>
        <begin position="436"/>
        <end position="454"/>
    </location>
</feature>